<dbReference type="GO" id="GO:0043137">
    <property type="term" value="P:DNA replication, removal of RNA primer"/>
    <property type="evidence" value="ECO:0007669"/>
    <property type="project" value="TreeGrafter"/>
</dbReference>
<dbReference type="Pfam" id="PF01351">
    <property type="entry name" value="RNase_HII"/>
    <property type="match status" value="1"/>
</dbReference>
<evidence type="ECO:0000256" key="7">
    <source>
        <dbReference type="ARBA" id="ARBA00019179"/>
    </source>
</evidence>
<sequence length="270" mass="29804">MDNVTSHTQIEQGARKTKTLTCSDIITVLRETPFEELNAVIERYAHDERKSVQAAVTRATKRYDLACKERARVNSMYVLQEELGGVGTIMGVDEVGRGPLAGPLAVAAVILPQEPHIWGLNDSKKLTSLERERLDTQIRAHARAVGIAFTSPEDIDRFGIVSCLRETMKCAILQTGVEPDCVLIDGNPIHAHPKEKTLIKGDSRIASIAAASIVAKVARDRLMQDLDVCYPQYHFAENKGYGSKAHIDAIKTYGLSPVHRKSFCKHFTVA</sequence>
<keyword evidence="8 14" id="KW-0963">Cytoplasm</keyword>
<keyword evidence="13 14" id="KW-0464">Manganese</keyword>
<dbReference type="InterPro" id="IPR022898">
    <property type="entry name" value="RNase_HII"/>
</dbReference>
<dbReference type="EC" id="3.1.26.4" evidence="6 14"/>
<dbReference type="Gene3D" id="3.30.420.10">
    <property type="entry name" value="Ribonuclease H-like superfamily/Ribonuclease H"/>
    <property type="match status" value="1"/>
</dbReference>
<feature type="domain" description="RNase H type-2" evidence="17">
    <location>
        <begin position="87"/>
        <end position="270"/>
    </location>
</feature>
<dbReference type="PANTHER" id="PTHR10954">
    <property type="entry name" value="RIBONUCLEASE H2 SUBUNIT A"/>
    <property type="match status" value="1"/>
</dbReference>
<keyword evidence="12 14" id="KW-0378">Hydrolase</keyword>
<evidence type="ECO:0000313" key="18">
    <source>
        <dbReference type="EMBL" id="EGF23816.1"/>
    </source>
</evidence>
<evidence type="ECO:0000259" key="17">
    <source>
        <dbReference type="PROSITE" id="PS51975"/>
    </source>
</evidence>
<evidence type="ECO:0000256" key="12">
    <source>
        <dbReference type="ARBA" id="ARBA00022801"/>
    </source>
</evidence>
<comment type="function">
    <text evidence="3 14 16">Endonuclease that specifically degrades the RNA of RNA-DNA hybrids.</text>
</comment>
<gene>
    <name evidence="14 18" type="primary">rnhB</name>
    <name evidence="18" type="ORF">HMPREF0091_10763</name>
</gene>
<dbReference type="CDD" id="cd07182">
    <property type="entry name" value="RNase_HII_bacteria_HII_like"/>
    <property type="match status" value="1"/>
</dbReference>
<dbReference type="GO" id="GO:0006298">
    <property type="term" value="P:mismatch repair"/>
    <property type="evidence" value="ECO:0007669"/>
    <property type="project" value="TreeGrafter"/>
</dbReference>
<dbReference type="Proteomes" id="UP000005947">
    <property type="component" value="Unassembled WGS sequence"/>
</dbReference>
<comment type="cofactor">
    <cofactor evidence="14 15">
        <name>Mn(2+)</name>
        <dbReference type="ChEBI" id="CHEBI:29035"/>
    </cofactor>
    <cofactor evidence="14 15">
        <name>Mg(2+)</name>
        <dbReference type="ChEBI" id="CHEBI:18420"/>
    </cofactor>
    <text evidence="14 15">Manganese or magnesium. Binds 1 divalent metal ion per monomer in the absence of substrate. May bind a second metal ion after substrate binding.</text>
</comment>
<dbReference type="eggNOG" id="COG0164">
    <property type="taxonomic scope" value="Bacteria"/>
</dbReference>
<evidence type="ECO:0000256" key="4">
    <source>
        <dbReference type="ARBA" id="ARBA00004496"/>
    </source>
</evidence>
<dbReference type="InterPro" id="IPR036397">
    <property type="entry name" value="RNaseH_sf"/>
</dbReference>
<reference evidence="18 19" key="1">
    <citation type="submission" date="2011-02" db="EMBL/GenBank/DDBJ databases">
        <authorList>
            <person name="Muzny D."/>
            <person name="Qin X."/>
            <person name="Buhay C."/>
            <person name="Dugan-Rocha S."/>
            <person name="Ding Y."/>
            <person name="Chen G."/>
            <person name="Hawes A."/>
            <person name="Holder M."/>
            <person name="Jhangiani S."/>
            <person name="Johnson A."/>
            <person name="Khan Z."/>
            <person name="Li Z."/>
            <person name="Liu W."/>
            <person name="Liu X."/>
            <person name="Perez L."/>
            <person name="Shen H."/>
            <person name="Wang Q."/>
            <person name="Watt J."/>
            <person name="Xi L."/>
            <person name="Xin Y."/>
            <person name="Zhou J."/>
            <person name="Deng J."/>
            <person name="Jiang H."/>
            <person name="Liu Y."/>
            <person name="Qu J."/>
            <person name="Song X.-Z."/>
            <person name="Zhang L."/>
            <person name="Villasana D."/>
            <person name="Johnson A."/>
            <person name="Liu J."/>
            <person name="Liyanage D."/>
            <person name="Lorensuhewa L."/>
            <person name="Robinson T."/>
            <person name="Song A."/>
            <person name="Song B.-B."/>
            <person name="Dinh H."/>
            <person name="Thornton R."/>
            <person name="Coyle M."/>
            <person name="Francisco L."/>
            <person name="Jackson L."/>
            <person name="Javaid M."/>
            <person name="Korchina V."/>
            <person name="Kovar C."/>
            <person name="Mata R."/>
            <person name="Mathew T."/>
            <person name="Ngo R."/>
            <person name="Nguyen L."/>
            <person name="Nguyen N."/>
            <person name="Okwuonu G."/>
            <person name="Ongeri F."/>
            <person name="Pham C."/>
            <person name="Simmons D."/>
            <person name="Wilczek-Boney K."/>
            <person name="Hale W."/>
            <person name="Jakkamsetti A."/>
            <person name="Pham P."/>
            <person name="Ruth R."/>
            <person name="San Lucas F."/>
            <person name="Warren J."/>
            <person name="Zhang J."/>
            <person name="Zhao Z."/>
            <person name="Zhou C."/>
            <person name="Zhu D."/>
            <person name="Lee S."/>
            <person name="Bess C."/>
            <person name="Blankenburg K."/>
            <person name="Forbes L."/>
            <person name="Fu Q."/>
            <person name="Gubbala S."/>
            <person name="Hirani K."/>
            <person name="Jayaseelan J.C."/>
            <person name="Lara F."/>
            <person name="Munidasa M."/>
            <person name="Palculict T."/>
            <person name="Patil S."/>
            <person name="Pu L.-L."/>
            <person name="Saada N."/>
            <person name="Tang L."/>
            <person name="Weissenberger G."/>
            <person name="Zhu Y."/>
            <person name="Hemphill L."/>
            <person name="Shang Y."/>
            <person name="Youmans B."/>
            <person name="Ayvaz T."/>
            <person name="Ross M."/>
            <person name="Santibanez J."/>
            <person name="Aqrawi P."/>
            <person name="Gross S."/>
            <person name="Joshi V."/>
            <person name="Fowler G."/>
            <person name="Nazareth L."/>
            <person name="Reid J."/>
            <person name="Worley K."/>
            <person name="Petrosino J."/>
            <person name="Highlander S."/>
            <person name="Gibbs R."/>
        </authorList>
    </citation>
    <scope>NUCLEOTIDE SEQUENCE [LARGE SCALE GENOMIC DNA]</scope>
    <source>
        <strain evidence="18 19">DSM 15829</strain>
    </source>
</reference>
<dbReference type="AlphaFoldDB" id="F1T550"/>
<evidence type="ECO:0000256" key="9">
    <source>
        <dbReference type="ARBA" id="ARBA00022722"/>
    </source>
</evidence>
<comment type="catalytic activity">
    <reaction evidence="1 14 15 16">
        <text>Endonucleolytic cleavage to 5'-phosphomonoester.</text>
        <dbReference type="EC" id="3.1.26.4"/>
    </reaction>
</comment>
<dbReference type="SUPFAM" id="SSF53098">
    <property type="entry name" value="Ribonuclease H-like"/>
    <property type="match status" value="1"/>
</dbReference>
<dbReference type="InterPro" id="IPR012337">
    <property type="entry name" value="RNaseH-like_sf"/>
</dbReference>
<evidence type="ECO:0000256" key="16">
    <source>
        <dbReference type="RuleBase" id="RU003515"/>
    </source>
</evidence>
<evidence type="ECO:0000256" key="10">
    <source>
        <dbReference type="ARBA" id="ARBA00022723"/>
    </source>
</evidence>
<evidence type="ECO:0000256" key="2">
    <source>
        <dbReference type="ARBA" id="ARBA00001946"/>
    </source>
</evidence>
<proteinExistence type="inferred from homology"/>
<name>F1T550_9ACTN</name>
<evidence type="ECO:0000256" key="5">
    <source>
        <dbReference type="ARBA" id="ARBA00007383"/>
    </source>
</evidence>
<dbReference type="GO" id="GO:0030145">
    <property type="term" value="F:manganese ion binding"/>
    <property type="evidence" value="ECO:0007669"/>
    <property type="project" value="UniProtKB-UniRule"/>
</dbReference>
<dbReference type="GO" id="GO:0004523">
    <property type="term" value="F:RNA-DNA hybrid ribonuclease activity"/>
    <property type="evidence" value="ECO:0007669"/>
    <property type="project" value="UniProtKB-UniRule"/>
</dbReference>
<dbReference type="InterPro" id="IPR001352">
    <property type="entry name" value="RNase_HII/HIII"/>
</dbReference>
<dbReference type="GO" id="GO:0005737">
    <property type="term" value="C:cytoplasm"/>
    <property type="evidence" value="ECO:0007669"/>
    <property type="project" value="UniProtKB-SubCell"/>
</dbReference>
<keyword evidence="11 14" id="KW-0255">Endonuclease</keyword>
<keyword evidence="9 14" id="KW-0540">Nuclease</keyword>
<feature type="binding site" evidence="14 15">
    <location>
        <position position="185"/>
    </location>
    <ligand>
        <name>a divalent metal cation</name>
        <dbReference type="ChEBI" id="CHEBI:60240"/>
    </ligand>
</feature>
<dbReference type="GO" id="GO:0032299">
    <property type="term" value="C:ribonuclease H2 complex"/>
    <property type="evidence" value="ECO:0007669"/>
    <property type="project" value="TreeGrafter"/>
</dbReference>
<dbReference type="RefSeq" id="WP_006302945.1">
    <property type="nucleotide sequence ID" value="NZ_ACGK02000001.1"/>
</dbReference>
<comment type="subcellular location">
    <subcellularLocation>
        <location evidence="4 14">Cytoplasm</location>
    </subcellularLocation>
</comment>
<evidence type="ECO:0000256" key="15">
    <source>
        <dbReference type="PROSITE-ProRule" id="PRU01319"/>
    </source>
</evidence>
<feature type="binding site" evidence="14 15">
    <location>
        <position position="94"/>
    </location>
    <ligand>
        <name>a divalent metal cation</name>
        <dbReference type="ChEBI" id="CHEBI:60240"/>
    </ligand>
</feature>
<dbReference type="NCBIfam" id="NF000595">
    <property type="entry name" value="PRK00015.1-3"/>
    <property type="match status" value="1"/>
</dbReference>
<protein>
    <recommendedName>
        <fullName evidence="7 14">Ribonuclease HII</fullName>
        <shortName evidence="14">RNase HII</shortName>
        <ecNumber evidence="6 14">3.1.26.4</ecNumber>
    </recommendedName>
</protein>
<evidence type="ECO:0000256" key="8">
    <source>
        <dbReference type="ARBA" id="ARBA00022490"/>
    </source>
</evidence>
<accession>F1T550</accession>
<comment type="similarity">
    <text evidence="5 14 16">Belongs to the RNase HII family.</text>
</comment>
<dbReference type="InterPro" id="IPR024567">
    <property type="entry name" value="RNase_HII/HIII_dom"/>
</dbReference>
<evidence type="ECO:0000256" key="3">
    <source>
        <dbReference type="ARBA" id="ARBA00004065"/>
    </source>
</evidence>
<organism evidence="18 19">
    <name type="scientific">Fannyhessea vaginae DSM 15829</name>
    <dbReference type="NCBI Taxonomy" id="525256"/>
    <lineage>
        <taxon>Bacteria</taxon>
        <taxon>Bacillati</taxon>
        <taxon>Actinomycetota</taxon>
        <taxon>Coriobacteriia</taxon>
        <taxon>Coriobacteriales</taxon>
        <taxon>Atopobiaceae</taxon>
        <taxon>Fannyhessea</taxon>
    </lineage>
</organism>
<evidence type="ECO:0000256" key="13">
    <source>
        <dbReference type="ARBA" id="ARBA00023211"/>
    </source>
</evidence>
<dbReference type="GeneID" id="93210367"/>
<evidence type="ECO:0000256" key="14">
    <source>
        <dbReference type="HAMAP-Rule" id="MF_00052"/>
    </source>
</evidence>
<dbReference type="HAMAP" id="MF_00052_B">
    <property type="entry name" value="RNase_HII_B"/>
    <property type="match status" value="1"/>
</dbReference>
<evidence type="ECO:0000313" key="19">
    <source>
        <dbReference type="Proteomes" id="UP000005947"/>
    </source>
</evidence>
<evidence type="ECO:0000256" key="1">
    <source>
        <dbReference type="ARBA" id="ARBA00000077"/>
    </source>
</evidence>
<keyword evidence="10 14" id="KW-0479">Metal-binding</keyword>
<dbReference type="GO" id="GO:0003723">
    <property type="term" value="F:RNA binding"/>
    <property type="evidence" value="ECO:0007669"/>
    <property type="project" value="UniProtKB-UniRule"/>
</dbReference>
<comment type="cofactor">
    <cofactor evidence="2">
        <name>Mg(2+)</name>
        <dbReference type="ChEBI" id="CHEBI:18420"/>
    </cofactor>
</comment>
<keyword evidence="19" id="KW-1185">Reference proteome</keyword>
<dbReference type="EMBL" id="ACGK02000001">
    <property type="protein sequence ID" value="EGF23816.1"/>
    <property type="molecule type" value="Genomic_DNA"/>
</dbReference>
<feature type="binding site" evidence="14 15">
    <location>
        <position position="93"/>
    </location>
    <ligand>
        <name>a divalent metal cation</name>
        <dbReference type="ChEBI" id="CHEBI:60240"/>
    </ligand>
</feature>
<comment type="caution">
    <text evidence="18">The sequence shown here is derived from an EMBL/GenBank/DDBJ whole genome shotgun (WGS) entry which is preliminary data.</text>
</comment>
<dbReference type="OrthoDB" id="9803420at2"/>
<dbReference type="PANTHER" id="PTHR10954:SF18">
    <property type="entry name" value="RIBONUCLEASE HII"/>
    <property type="match status" value="1"/>
</dbReference>
<evidence type="ECO:0000256" key="6">
    <source>
        <dbReference type="ARBA" id="ARBA00012180"/>
    </source>
</evidence>
<dbReference type="NCBIfam" id="NF000594">
    <property type="entry name" value="PRK00015.1-1"/>
    <property type="match status" value="1"/>
</dbReference>
<dbReference type="PROSITE" id="PS51975">
    <property type="entry name" value="RNASE_H_2"/>
    <property type="match status" value="1"/>
</dbReference>
<evidence type="ECO:0000256" key="11">
    <source>
        <dbReference type="ARBA" id="ARBA00022759"/>
    </source>
</evidence>